<evidence type="ECO:0000256" key="1">
    <source>
        <dbReference type="ARBA" id="ARBA00004651"/>
    </source>
</evidence>
<evidence type="ECO:0000256" key="5">
    <source>
        <dbReference type="ARBA" id="ARBA00023136"/>
    </source>
</evidence>
<dbReference type="Proteomes" id="UP000015523">
    <property type="component" value="Unassembled WGS sequence"/>
</dbReference>
<evidence type="ECO:0000256" key="2">
    <source>
        <dbReference type="ARBA" id="ARBA00022475"/>
    </source>
</evidence>
<dbReference type="STRING" id="1346791.M529_18615"/>
<evidence type="ECO:0000313" key="8">
    <source>
        <dbReference type="Proteomes" id="UP000015523"/>
    </source>
</evidence>
<feature type="transmembrane region" description="Helical" evidence="6">
    <location>
        <begin position="29"/>
        <end position="46"/>
    </location>
</feature>
<keyword evidence="4 6" id="KW-1133">Transmembrane helix</keyword>
<sequence>MSESAVWIPYCGAAPLPAELAARWNFDPILLGALTIAAFLGLRFSAASPALRWRFVLAMALLFLLFVSPFCALTSALFSARTVHHLSLTALAAPLLAAALPVRSVPGGWGLWAGVHAATLWLWHAPPAYEAALSSHAVYWLMQASLLLTALALWRAVRAAPPTGAIFALLATMVQMGLLGALLTFSATPFYAPHALAPLAWGLSPLEDQQLAGLIMWAPGAGLYLAAALTILARWFSAEQAATSRPA</sequence>
<feature type="transmembrane region" description="Helical" evidence="6">
    <location>
        <begin position="55"/>
        <end position="78"/>
    </location>
</feature>
<accession>T0KBC1</accession>
<comment type="subcellular location">
    <subcellularLocation>
        <location evidence="1">Cell membrane</location>
        <topology evidence="1">Multi-pass membrane protein</topology>
    </subcellularLocation>
</comment>
<comment type="caution">
    <text evidence="7">The sequence shown here is derived from an EMBL/GenBank/DDBJ whole genome shotgun (WGS) entry which is preliminary data.</text>
</comment>
<dbReference type="OrthoDB" id="259025at2"/>
<keyword evidence="8" id="KW-1185">Reference proteome</keyword>
<evidence type="ECO:0000313" key="7">
    <source>
        <dbReference type="EMBL" id="EQB30758.1"/>
    </source>
</evidence>
<feature type="transmembrane region" description="Helical" evidence="6">
    <location>
        <begin position="166"/>
        <end position="191"/>
    </location>
</feature>
<dbReference type="InterPro" id="IPR019108">
    <property type="entry name" value="Caa3_assmbl_CtaG-rel"/>
</dbReference>
<evidence type="ECO:0008006" key="9">
    <source>
        <dbReference type="Google" id="ProtNLM"/>
    </source>
</evidence>
<dbReference type="AlphaFoldDB" id="T0KBC1"/>
<name>T0KBC1_9SPHN</name>
<dbReference type="eggNOG" id="COG3336">
    <property type="taxonomic scope" value="Bacteria"/>
</dbReference>
<dbReference type="RefSeq" id="WP_021319342.1">
    <property type="nucleotide sequence ID" value="NZ_AUWY01000118.1"/>
</dbReference>
<protein>
    <recommendedName>
        <fullName evidence="9">Cytochrome c oxidase assembly protein</fullName>
    </recommendedName>
</protein>
<gene>
    <name evidence="7" type="ORF">M529_18615</name>
</gene>
<organism evidence="7 8">
    <name type="scientific">Sphingobium ummariense RL-3</name>
    <dbReference type="NCBI Taxonomy" id="1346791"/>
    <lineage>
        <taxon>Bacteria</taxon>
        <taxon>Pseudomonadati</taxon>
        <taxon>Pseudomonadota</taxon>
        <taxon>Alphaproteobacteria</taxon>
        <taxon>Sphingomonadales</taxon>
        <taxon>Sphingomonadaceae</taxon>
        <taxon>Sphingobium</taxon>
    </lineage>
</organism>
<keyword evidence="3 6" id="KW-0812">Transmembrane</keyword>
<dbReference type="EMBL" id="AUWY01000118">
    <property type="protein sequence ID" value="EQB30758.1"/>
    <property type="molecule type" value="Genomic_DNA"/>
</dbReference>
<keyword evidence="5 6" id="KW-0472">Membrane</keyword>
<evidence type="ECO:0000256" key="4">
    <source>
        <dbReference type="ARBA" id="ARBA00022989"/>
    </source>
</evidence>
<dbReference type="GO" id="GO:0005886">
    <property type="term" value="C:plasma membrane"/>
    <property type="evidence" value="ECO:0007669"/>
    <property type="project" value="UniProtKB-SubCell"/>
</dbReference>
<dbReference type="Pfam" id="PF09678">
    <property type="entry name" value="Caa3_CtaG"/>
    <property type="match status" value="1"/>
</dbReference>
<evidence type="ECO:0000256" key="3">
    <source>
        <dbReference type="ARBA" id="ARBA00022692"/>
    </source>
</evidence>
<dbReference type="PATRIC" id="fig|1346791.3.peg.3593"/>
<keyword evidence="2" id="KW-1003">Cell membrane</keyword>
<feature type="transmembrane region" description="Helical" evidence="6">
    <location>
        <begin position="211"/>
        <end position="236"/>
    </location>
</feature>
<evidence type="ECO:0000256" key="6">
    <source>
        <dbReference type="SAM" id="Phobius"/>
    </source>
</evidence>
<proteinExistence type="predicted"/>
<feature type="transmembrane region" description="Helical" evidence="6">
    <location>
        <begin position="137"/>
        <end position="154"/>
    </location>
</feature>
<reference evidence="7 8" key="1">
    <citation type="journal article" date="2013" name="Genome Announc.">
        <title>Draft Genome Sequence of Sphingobium ummariense Strain RL-3, a Hexachlorocyclohexane-Degrading Bacterium.</title>
        <authorList>
            <person name="Kohli P."/>
            <person name="Dua A."/>
            <person name="Sangwan N."/>
            <person name="Oldach P."/>
            <person name="Khurana J.P."/>
            <person name="Lal R."/>
        </authorList>
    </citation>
    <scope>NUCLEOTIDE SEQUENCE [LARGE SCALE GENOMIC DNA]</scope>
    <source>
        <strain evidence="7 8">RL-3</strain>
    </source>
</reference>